<feature type="region of interest" description="Disordered" evidence="1">
    <location>
        <begin position="45"/>
        <end position="109"/>
    </location>
</feature>
<sequence length="109" mass="11921">MGLDVQAAGTTQGMSTGANPRYANGSRRRALRARILATETHCGICGEPVDTTIPTPHPDSPEIDEIHPLSKGGDPLSRSNCQLTHRRCNRAKSDTTPGDHRQFETDRTW</sequence>
<dbReference type="Pfam" id="PF01844">
    <property type="entry name" value="HNH"/>
    <property type="match status" value="1"/>
</dbReference>
<feature type="compositionally biased region" description="Polar residues" evidence="1">
    <location>
        <begin position="8"/>
        <end position="18"/>
    </location>
</feature>
<feature type="region of interest" description="Disordered" evidence="1">
    <location>
        <begin position="1"/>
        <end position="27"/>
    </location>
</feature>
<evidence type="ECO:0000259" key="2">
    <source>
        <dbReference type="SMART" id="SM00507"/>
    </source>
</evidence>
<evidence type="ECO:0000313" key="4">
    <source>
        <dbReference type="Proteomes" id="UP000632454"/>
    </source>
</evidence>
<evidence type="ECO:0000313" key="3">
    <source>
        <dbReference type="EMBL" id="GGF39018.1"/>
    </source>
</evidence>
<dbReference type="InterPro" id="IPR002711">
    <property type="entry name" value="HNH"/>
</dbReference>
<dbReference type="Proteomes" id="UP000632454">
    <property type="component" value="Unassembled WGS sequence"/>
</dbReference>
<comment type="caution">
    <text evidence="3">The sequence shown here is derived from an EMBL/GenBank/DDBJ whole genome shotgun (WGS) entry which is preliminary data.</text>
</comment>
<accession>A0ABQ1V738</accession>
<dbReference type="Gene3D" id="1.10.30.50">
    <property type="match status" value="1"/>
</dbReference>
<dbReference type="CDD" id="cd00085">
    <property type="entry name" value="HNHc"/>
    <property type="match status" value="1"/>
</dbReference>
<evidence type="ECO:0000256" key="1">
    <source>
        <dbReference type="SAM" id="MobiDB-lite"/>
    </source>
</evidence>
<reference evidence="4" key="1">
    <citation type="journal article" date="2019" name="Int. J. Syst. Evol. Microbiol.">
        <title>The Global Catalogue of Microorganisms (GCM) 10K type strain sequencing project: providing services to taxonomists for standard genome sequencing and annotation.</title>
        <authorList>
            <consortium name="The Broad Institute Genomics Platform"/>
            <consortium name="The Broad Institute Genome Sequencing Center for Infectious Disease"/>
            <person name="Wu L."/>
            <person name="Ma J."/>
        </authorList>
    </citation>
    <scope>NUCLEOTIDE SEQUENCE [LARGE SCALE GENOMIC DNA]</scope>
    <source>
        <strain evidence="4">CCM 7855</strain>
    </source>
</reference>
<proteinExistence type="predicted"/>
<dbReference type="EMBL" id="BMCS01000003">
    <property type="protein sequence ID" value="GGF39018.1"/>
    <property type="molecule type" value="Genomic_DNA"/>
</dbReference>
<feature type="compositionally biased region" description="Basic and acidic residues" evidence="1">
    <location>
        <begin position="91"/>
        <end position="109"/>
    </location>
</feature>
<organism evidence="3 4">
    <name type="scientific">Williamsia phyllosphaerae</name>
    <dbReference type="NCBI Taxonomy" id="885042"/>
    <lineage>
        <taxon>Bacteria</taxon>
        <taxon>Bacillati</taxon>
        <taxon>Actinomycetota</taxon>
        <taxon>Actinomycetes</taxon>
        <taxon>Mycobacteriales</taxon>
        <taxon>Nocardiaceae</taxon>
        <taxon>Williamsia</taxon>
    </lineage>
</organism>
<feature type="domain" description="HNH nuclease" evidence="2">
    <location>
        <begin position="30"/>
        <end position="90"/>
    </location>
</feature>
<name>A0ABQ1V738_9NOCA</name>
<keyword evidence="4" id="KW-1185">Reference proteome</keyword>
<dbReference type="SMART" id="SM00507">
    <property type="entry name" value="HNHc"/>
    <property type="match status" value="1"/>
</dbReference>
<protein>
    <recommendedName>
        <fullName evidence="2">HNH nuclease domain-containing protein</fullName>
    </recommendedName>
</protein>
<gene>
    <name evidence="3" type="ORF">GCM10007298_38400</name>
</gene>
<dbReference type="InterPro" id="IPR003615">
    <property type="entry name" value="HNH_nuc"/>
</dbReference>